<comment type="caution">
    <text evidence="2">The sequence shown here is derived from an EMBL/GenBank/DDBJ whole genome shotgun (WGS) entry which is preliminary data.</text>
</comment>
<keyword evidence="2" id="KW-0540">Nuclease</keyword>
<keyword evidence="2" id="KW-0255">Endonuclease</keyword>
<dbReference type="Proteomes" id="UP000763641">
    <property type="component" value="Unassembled WGS sequence"/>
</dbReference>
<protein>
    <submittedName>
        <fullName evidence="2">DNA/RNA non-specific endonuclease</fullName>
    </submittedName>
</protein>
<dbReference type="GO" id="GO:0004519">
    <property type="term" value="F:endonuclease activity"/>
    <property type="evidence" value="ECO:0007669"/>
    <property type="project" value="UniProtKB-KW"/>
</dbReference>
<accession>A0ABS2DAV1</accession>
<dbReference type="Gene3D" id="3.40.570.10">
    <property type="entry name" value="Extracellular Endonuclease, subunit A"/>
    <property type="match status" value="1"/>
</dbReference>
<name>A0ABS2DAV1_9SPHN</name>
<evidence type="ECO:0000259" key="1">
    <source>
        <dbReference type="Pfam" id="PF13930"/>
    </source>
</evidence>
<dbReference type="InterPro" id="IPR044929">
    <property type="entry name" value="DNA/RNA_non-sp_Endonuclease_sf"/>
</dbReference>
<dbReference type="EMBL" id="JAFEMC010000005">
    <property type="protein sequence ID" value="MBM6578055.1"/>
    <property type="molecule type" value="Genomic_DNA"/>
</dbReference>
<feature type="domain" description="Type VII secretion system protein EssD-like" evidence="1">
    <location>
        <begin position="61"/>
        <end position="180"/>
    </location>
</feature>
<evidence type="ECO:0000313" key="3">
    <source>
        <dbReference type="Proteomes" id="UP000763641"/>
    </source>
</evidence>
<proteinExistence type="predicted"/>
<evidence type="ECO:0000313" key="2">
    <source>
        <dbReference type="EMBL" id="MBM6578055.1"/>
    </source>
</evidence>
<keyword evidence="2" id="KW-0378">Hydrolase</keyword>
<gene>
    <name evidence="2" type="ORF">ILT43_16860</name>
</gene>
<organism evidence="2 3">
    <name type="scientific">Sphingomonas longa</name>
    <dbReference type="NCBI Taxonomy" id="2778730"/>
    <lineage>
        <taxon>Bacteria</taxon>
        <taxon>Pseudomonadati</taxon>
        <taxon>Pseudomonadota</taxon>
        <taxon>Alphaproteobacteria</taxon>
        <taxon>Sphingomonadales</taxon>
        <taxon>Sphingomonadaceae</taxon>
        <taxon>Sphingomonas</taxon>
    </lineage>
</organism>
<dbReference type="RefSeq" id="WP_204200152.1">
    <property type="nucleotide sequence ID" value="NZ_JAFEMC010000005.1"/>
</dbReference>
<reference evidence="2 3" key="1">
    <citation type="submission" date="2020-12" db="EMBL/GenBank/DDBJ databases">
        <title>Sphingomonas sp.</title>
        <authorList>
            <person name="Kim M.K."/>
        </authorList>
    </citation>
    <scope>NUCLEOTIDE SEQUENCE [LARGE SCALE GENOMIC DNA]</scope>
    <source>
        <strain evidence="2 3">BT552</strain>
    </source>
</reference>
<keyword evidence="3" id="KW-1185">Reference proteome</keyword>
<sequence length="191" mass="19811">MTPSAVDLSALGQRSSAIVDQAGNLARYGMDDVAGAGVRSGESVTLQAPRTVTFPDGGSITYGALDHLGRPTGVTVHITPDMIGAGTHANASILPPGWSGNGILHNEARSHLLGRQLGGSGDLTENLETLQQAPANSPVMSGFEGQIRRVVEGGQAVDYLPTSIYLGDELVPRGITLDAQGTGGFDWYVRC</sequence>
<dbReference type="InterPro" id="IPR044927">
    <property type="entry name" value="Endonuclea_NS_2"/>
</dbReference>
<dbReference type="Pfam" id="PF13930">
    <property type="entry name" value="Endonuclea_NS_2"/>
    <property type="match status" value="1"/>
</dbReference>